<protein>
    <recommendedName>
        <fullName evidence="1">Temptin Cys/Cys disulfide domain-containing protein</fullName>
    </recommendedName>
</protein>
<dbReference type="InterPro" id="IPR055313">
    <property type="entry name" value="Temptin-like"/>
</dbReference>
<reference evidence="2 3" key="1">
    <citation type="submission" date="2018-08" db="EMBL/GenBank/DDBJ databases">
        <title>Genomic investigation of the strawberry pathogen Phytophthora fragariae indicates pathogenicity is determined by transcriptional variation in three key races.</title>
        <authorList>
            <person name="Adams T.M."/>
            <person name="Armitage A.D."/>
            <person name="Sobczyk M.K."/>
            <person name="Bates H.J."/>
            <person name="Dunwell J.M."/>
            <person name="Nellist C.F."/>
            <person name="Harrison R.J."/>
        </authorList>
    </citation>
    <scope>NUCLEOTIDE SEQUENCE [LARGE SCALE GENOMIC DNA]</scope>
    <source>
        <strain evidence="2 3">SCRP333</strain>
    </source>
</reference>
<dbReference type="InterPro" id="IPR057626">
    <property type="entry name" value="S-S_Temptin"/>
</dbReference>
<evidence type="ECO:0000313" key="3">
    <source>
        <dbReference type="Proteomes" id="UP000434957"/>
    </source>
</evidence>
<comment type="caution">
    <text evidence="2">The sequence shown here is derived from an EMBL/GenBank/DDBJ whole genome shotgun (WGS) entry which is preliminary data.</text>
</comment>
<dbReference type="PANTHER" id="PTHR34737">
    <property type="entry name" value="EF-HAND DOMAIN-CONTAINING PROTEIN"/>
    <property type="match status" value="1"/>
</dbReference>
<feature type="domain" description="Temptin Cys/Cys disulfide" evidence="1">
    <location>
        <begin position="66"/>
        <end position="156"/>
    </location>
</feature>
<dbReference type="Pfam" id="PF24784">
    <property type="entry name" value="Temptin_C"/>
    <property type="match status" value="1"/>
</dbReference>
<dbReference type="EMBL" id="QXFT01000413">
    <property type="protein sequence ID" value="KAE9344657.1"/>
    <property type="molecule type" value="Genomic_DNA"/>
</dbReference>
<dbReference type="AlphaFoldDB" id="A0A6A4FBE4"/>
<proteinExistence type="predicted"/>
<gene>
    <name evidence="2" type="ORF">PR003_g8339</name>
</gene>
<evidence type="ECO:0000259" key="1">
    <source>
        <dbReference type="Pfam" id="PF24784"/>
    </source>
</evidence>
<name>A0A6A4FBE4_9STRA</name>
<keyword evidence="3" id="KW-1185">Reference proteome</keyword>
<dbReference type="Proteomes" id="UP000434957">
    <property type="component" value="Unassembled WGS sequence"/>
</dbReference>
<dbReference type="PANTHER" id="PTHR34737:SF2">
    <property type="entry name" value="EF-HAND DOMAIN-CONTAINING PROTEIN"/>
    <property type="match status" value="1"/>
</dbReference>
<sequence length="208" mass="21811">MGYVVSFVNIRVVPLQQSEFLVVRAQHHPHLQKSTAQDRPILSRLCTMKLLLVAVAVATLSTVQVEAKQEFVKLIPNAARVSGVTAIGHTDGTGASSANNDFGKAFDSAGKVWTLNLCKADTDGDGQTNGQELGDPCCEWTEGAQPRWTSGVSHPSDASKTSNESLWANIDCSNVTTIAASSAASTATATASMATIAALSVAAMMNFV</sequence>
<evidence type="ECO:0000313" key="2">
    <source>
        <dbReference type="EMBL" id="KAE9344657.1"/>
    </source>
</evidence>
<accession>A0A6A4FBE4</accession>
<organism evidence="2 3">
    <name type="scientific">Phytophthora rubi</name>
    <dbReference type="NCBI Taxonomy" id="129364"/>
    <lineage>
        <taxon>Eukaryota</taxon>
        <taxon>Sar</taxon>
        <taxon>Stramenopiles</taxon>
        <taxon>Oomycota</taxon>
        <taxon>Peronosporomycetes</taxon>
        <taxon>Peronosporales</taxon>
        <taxon>Peronosporaceae</taxon>
        <taxon>Phytophthora</taxon>
    </lineage>
</organism>